<evidence type="ECO:0000256" key="4">
    <source>
        <dbReference type="ARBA" id="ARBA00022741"/>
    </source>
</evidence>
<evidence type="ECO:0000256" key="9">
    <source>
        <dbReference type="SAM" id="MobiDB-lite"/>
    </source>
</evidence>
<dbReference type="CDD" id="cd14014">
    <property type="entry name" value="STKc_PknB_like"/>
    <property type="match status" value="1"/>
</dbReference>
<dbReference type="Pfam" id="PF16918">
    <property type="entry name" value="PknG_TPR"/>
    <property type="match status" value="1"/>
</dbReference>
<evidence type="ECO:0000256" key="5">
    <source>
        <dbReference type="ARBA" id="ARBA00022777"/>
    </source>
</evidence>
<evidence type="ECO:0000256" key="2">
    <source>
        <dbReference type="ARBA" id="ARBA00022527"/>
    </source>
</evidence>
<feature type="region of interest" description="Disordered" evidence="9">
    <location>
        <begin position="17"/>
        <end position="54"/>
    </location>
</feature>
<comment type="catalytic activity">
    <reaction evidence="7">
        <text>L-threonyl-[protein] + ATP = O-phospho-L-threonyl-[protein] + ADP + H(+)</text>
        <dbReference type="Rhea" id="RHEA:46608"/>
        <dbReference type="Rhea" id="RHEA-COMP:11060"/>
        <dbReference type="Rhea" id="RHEA-COMP:11605"/>
        <dbReference type="ChEBI" id="CHEBI:15378"/>
        <dbReference type="ChEBI" id="CHEBI:30013"/>
        <dbReference type="ChEBI" id="CHEBI:30616"/>
        <dbReference type="ChEBI" id="CHEBI:61977"/>
        <dbReference type="ChEBI" id="CHEBI:456216"/>
        <dbReference type="EC" id="2.7.11.1"/>
    </reaction>
</comment>
<evidence type="ECO:0000256" key="6">
    <source>
        <dbReference type="ARBA" id="ARBA00022840"/>
    </source>
</evidence>
<dbReference type="InterPro" id="IPR011990">
    <property type="entry name" value="TPR-like_helical_dom_sf"/>
</dbReference>
<dbReference type="Pfam" id="PF16919">
    <property type="entry name" value="PknG_rubred"/>
    <property type="match status" value="1"/>
</dbReference>
<dbReference type="PANTHER" id="PTHR24363:SF0">
    <property type="entry name" value="SERINE_THREONINE KINASE LIKE DOMAIN CONTAINING 1"/>
    <property type="match status" value="1"/>
</dbReference>
<keyword evidence="2" id="KW-0723">Serine/threonine-protein kinase</keyword>
<keyword evidence="5 11" id="KW-0418">Kinase</keyword>
<proteinExistence type="predicted"/>
<evidence type="ECO:0000259" key="10">
    <source>
        <dbReference type="PROSITE" id="PS50011"/>
    </source>
</evidence>
<dbReference type="PANTHER" id="PTHR24363">
    <property type="entry name" value="SERINE/THREONINE PROTEIN KINASE"/>
    <property type="match status" value="1"/>
</dbReference>
<dbReference type="Gene3D" id="1.25.40.10">
    <property type="entry name" value="Tetratricopeptide repeat domain"/>
    <property type="match status" value="1"/>
</dbReference>
<keyword evidence="6" id="KW-0067">ATP-binding</keyword>
<dbReference type="InterPro" id="IPR011009">
    <property type="entry name" value="Kinase-like_dom_sf"/>
</dbReference>
<feature type="compositionally biased region" description="Low complexity" evidence="9">
    <location>
        <begin position="38"/>
        <end position="50"/>
    </location>
</feature>
<dbReference type="EC" id="2.7.11.1" evidence="1"/>
<dbReference type="InterPro" id="IPR031634">
    <property type="entry name" value="PknG_rubred"/>
</dbReference>
<keyword evidence="12" id="KW-1185">Reference proteome</keyword>
<evidence type="ECO:0000313" key="12">
    <source>
        <dbReference type="Proteomes" id="UP001500665"/>
    </source>
</evidence>
<dbReference type="Proteomes" id="UP001500665">
    <property type="component" value="Unassembled WGS sequence"/>
</dbReference>
<dbReference type="PROSITE" id="PS50011">
    <property type="entry name" value="PROTEIN_KINASE_DOM"/>
    <property type="match status" value="1"/>
</dbReference>
<organism evidence="11 12">
    <name type="scientific">Actinocorallia libanotica</name>
    <dbReference type="NCBI Taxonomy" id="46162"/>
    <lineage>
        <taxon>Bacteria</taxon>
        <taxon>Bacillati</taxon>
        <taxon>Actinomycetota</taxon>
        <taxon>Actinomycetes</taxon>
        <taxon>Streptosporangiales</taxon>
        <taxon>Thermomonosporaceae</taxon>
        <taxon>Actinocorallia</taxon>
    </lineage>
</organism>
<dbReference type="InterPro" id="IPR000719">
    <property type="entry name" value="Prot_kinase_dom"/>
</dbReference>
<dbReference type="SUPFAM" id="SSF48452">
    <property type="entry name" value="TPR-like"/>
    <property type="match status" value="1"/>
</dbReference>
<name>A0ABN1RDL5_9ACTN</name>
<feature type="domain" description="Protein kinase" evidence="10">
    <location>
        <begin position="133"/>
        <end position="421"/>
    </location>
</feature>
<evidence type="ECO:0000313" key="11">
    <source>
        <dbReference type="EMBL" id="GAA0955386.1"/>
    </source>
</evidence>
<evidence type="ECO:0000256" key="3">
    <source>
        <dbReference type="ARBA" id="ARBA00022679"/>
    </source>
</evidence>
<comment type="caution">
    <text evidence="11">The sequence shown here is derived from an EMBL/GenBank/DDBJ whole genome shotgun (WGS) entry which is preliminary data.</text>
</comment>
<dbReference type="Pfam" id="PF00069">
    <property type="entry name" value="Pkinase"/>
    <property type="match status" value="1"/>
</dbReference>
<dbReference type="EMBL" id="BAAAHH010000016">
    <property type="protein sequence ID" value="GAA0955386.1"/>
    <property type="molecule type" value="Genomic_DNA"/>
</dbReference>
<accession>A0ABN1RDL5</accession>
<dbReference type="SUPFAM" id="SSF56112">
    <property type="entry name" value="Protein kinase-like (PK-like)"/>
    <property type="match status" value="1"/>
</dbReference>
<keyword evidence="3" id="KW-0808">Transferase</keyword>
<dbReference type="Gene3D" id="3.30.200.20">
    <property type="entry name" value="Phosphorylase Kinase, domain 1"/>
    <property type="match status" value="1"/>
</dbReference>
<keyword evidence="4" id="KW-0547">Nucleotide-binding</keyword>
<sequence>MADGYCLECGLAPAEPDGLTHPDAGLPRTGSQRPTAWSTTARSTGVSTGGRSRRGMLGAGLVEVPPVPYKDPAQAVLADPVVAERKRYCRCGEAVGRGRDGGPGRPEGFCPRCGSPYSFLPKLRPGDLVGGQYEVLGCLTHGGLGWIHLARDRNVSDRWVVLKGLLDSEDPEAGAVAAAEKAFLAEVEHPNIVRIYNFVQHPDPRTLRNHGYIVMEYVGGHPLKDVLAEHRREHGEDAALPLGQAIAYALEVLRALGYLHSLGLLYCDFKPDNAIQSEEQLKLIDLGGVRRMDDTESAIYGTVGYQAPEIGGMGPSVASDLYTVGRTLAVLSFPFHGHTGKYVASLPPRDQVPVLREHESYDRFLRRATARDPYTRFHDAQEMAEQLTGVLREVLSAQDGKPRPAPSALFGPGRRVPTERLTPRDALLALPIPQPRPSDESAGFLASLTVGDPRALLTALVSAPADSPDVRLHRALAHLELGDHMAARRVLAGLREDWRAEWYLAVSALGSGELREARHRFDGLYDLAPGEAAPKLALGFCHELLGDLPRAEHHYQTVWRTDQTYVSAAFGLSRVRLAAGDRAGAIAALDSVPPSSSHFPGARVAAVHAIAVGREPGDLSERELMDASRRLSRLGLDAERHARLAVEVLRSALDWVLAGHTSSARVLGVPLDEEELRRGLERAYRTLARLADGPGERHALVTRANAIRPRTLF</sequence>
<evidence type="ECO:0000256" key="1">
    <source>
        <dbReference type="ARBA" id="ARBA00012513"/>
    </source>
</evidence>
<dbReference type="GO" id="GO:0016301">
    <property type="term" value="F:kinase activity"/>
    <property type="evidence" value="ECO:0007669"/>
    <property type="project" value="UniProtKB-KW"/>
</dbReference>
<reference evidence="12" key="1">
    <citation type="journal article" date="2019" name="Int. J. Syst. Evol. Microbiol.">
        <title>The Global Catalogue of Microorganisms (GCM) 10K type strain sequencing project: providing services to taxonomists for standard genome sequencing and annotation.</title>
        <authorList>
            <consortium name="The Broad Institute Genomics Platform"/>
            <consortium name="The Broad Institute Genome Sequencing Center for Infectious Disease"/>
            <person name="Wu L."/>
            <person name="Ma J."/>
        </authorList>
    </citation>
    <scope>NUCLEOTIDE SEQUENCE [LARGE SCALE GENOMIC DNA]</scope>
    <source>
        <strain evidence="12">JCM 10696</strain>
    </source>
</reference>
<protein>
    <recommendedName>
        <fullName evidence="1">non-specific serine/threonine protein kinase</fullName>
        <ecNumber evidence="1">2.7.11.1</ecNumber>
    </recommendedName>
</protein>
<dbReference type="InterPro" id="IPR031636">
    <property type="entry name" value="PknG_TPR"/>
</dbReference>
<comment type="catalytic activity">
    <reaction evidence="8">
        <text>L-seryl-[protein] + ATP = O-phospho-L-seryl-[protein] + ADP + H(+)</text>
        <dbReference type="Rhea" id="RHEA:17989"/>
        <dbReference type="Rhea" id="RHEA-COMP:9863"/>
        <dbReference type="Rhea" id="RHEA-COMP:11604"/>
        <dbReference type="ChEBI" id="CHEBI:15378"/>
        <dbReference type="ChEBI" id="CHEBI:29999"/>
        <dbReference type="ChEBI" id="CHEBI:30616"/>
        <dbReference type="ChEBI" id="CHEBI:83421"/>
        <dbReference type="ChEBI" id="CHEBI:456216"/>
        <dbReference type="EC" id="2.7.11.1"/>
    </reaction>
</comment>
<gene>
    <name evidence="11" type="ORF">GCM10009550_40120</name>
</gene>
<evidence type="ECO:0000256" key="7">
    <source>
        <dbReference type="ARBA" id="ARBA00047899"/>
    </source>
</evidence>
<evidence type="ECO:0000256" key="8">
    <source>
        <dbReference type="ARBA" id="ARBA00048679"/>
    </source>
</evidence>
<dbReference type="Gene3D" id="1.10.510.10">
    <property type="entry name" value="Transferase(Phosphotransferase) domain 1"/>
    <property type="match status" value="1"/>
</dbReference>